<feature type="binding site" evidence="9">
    <location>
        <position position="111"/>
    </location>
    <ligand>
        <name>NADPH</name>
        <dbReference type="ChEBI" id="CHEBI:57783"/>
    </ligand>
</feature>
<dbReference type="GeneID" id="66543686"/>
<feature type="domain" description="1-deoxy-D-xylulose 5-phosphate reductoisomerase C-terminal" evidence="11">
    <location>
        <begin position="128"/>
        <end position="208"/>
    </location>
</feature>
<proteinExistence type="inferred from homology"/>
<feature type="binding site" evidence="9">
    <location>
        <position position="132"/>
    </location>
    <ligand>
        <name>1-deoxy-D-xylulose 5-phosphate</name>
        <dbReference type="ChEBI" id="CHEBI:57792"/>
    </ligand>
</feature>
<feature type="binding site" evidence="9">
    <location>
        <position position="178"/>
    </location>
    <ligand>
        <name>1-deoxy-D-xylulose 5-phosphate</name>
        <dbReference type="ChEBI" id="CHEBI:57792"/>
    </ligand>
</feature>
<feature type="binding site" evidence="9">
    <location>
        <position position="113"/>
    </location>
    <ligand>
        <name>NADPH</name>
        <dbReference type="ChEBI" id="CHEBI:57783"/>
    </ligand>
</feature>
<keyword evidence="3 9" id="KW-0479">Metal-binding</keyword>
<feature type="binding site" evidence="9">
    <location>
        <position position="131"/>
    </location>
    <ligand>
        <name>Mn(2+)</name>
        <dbReference type="ChEBI" id="CHEBI:29035"/>
    </ligand>
</feature>
<evidence type="ECO:0000259" key="11">
    <source>
        <dbReference type="Pfam" id="PF08436"/>
    </source>
</evidence>
<comment type="similarity">
    <text evidence="2 9">Belongs to the DXR family.</text>
</comment>
<gene>
    <name evidence="9" type="primary">dxr</name>
    <name evidence="13" type="ORF">C6T04_01435</name>
    <name evidence="14" type="ORF">DYU70_03575</name>
</gene>
<evidence type="ECO:0000256" key="9">
    <source>
        <dbReference type="HAMAP-Rule" id="MF_00183"/>
    </source>
</evidence>
<dbReference type="HAMAP" id="MF_00183">
    <property type="entry name" value="DXP_reductoisom"/>
    <property type="match status" value="1"/>
</dbReference>
<evidence type="ECO:0000256" key="3">
    <source>
        <dbReference type="ARBA" id="ARBA00022723"/>
    </source>
</evidence>
<dbReference type="GO" id="GO:0030145">
    <property type="term" value="F:manganese ion binding"/>
    <property type="evidence" value="ECO:0007669"/>
    <property type="project" value="TreeGrafter"/>
</dbReference>
<keyword evidence="4 9" id="KW-0521">NADP</keyword>
<feature type="binding site" evidence="9">
    <location>
        <position position="10"/>
    </location>
    <ligand>
        <name>NADPH</name>
        <dbReference type="ChEBI" id="CHEBI:57783"/>
    </ligand>
</feature>
<dbReference type="SUPFAM" id="SSF55347">
    <property type="entry name" value="Glyceraldehyde-3-phosphate dehydrogenase-like, C-terminal domain"/>
    <property type="match status" value="1"/>
</dbReference>
<feature type="binding site" evidence="9">
    <location>
        <position position="196"/>
    </location>
    <ligand>
        <name>1-deoxy-D-xylulose 5-phosphate</name>
        <dbReference type="ChEBI" id="CHEBI:57792"/>
    </ligand>
</feature>
<dbReference type="Pfam" id="PF13288">
    <property type="entry name" value="DXPR_C"/>
    <property type="match status" value="1"/>
</dbReference>
<feature type="binding site" evidence="9">
    <location>
        <position position="33"/>
    </location>
    <ligand>
        <name>NADPH</name>
        <dbReference type="ChEBI" id="CHEBI:57783"/>
    </ligand>
</feature>
<keyword evidence="13" id="KW-0413">Isomerase</keyword>
<evidence type="ECO:0000259" key="12">
    <source>
        <dbReference type="Pfam" id="PF13288"/>
    </source>
</evidence>
<comment type="pathway">
    <text evidence="1 9">Isoprenoid biosynthesis; isopentenyl diphosphate biosynthesis via DXP pathway; isopentenyl diphosphate from 1-deoxy-D-xylulose 5-phosphate: step 1/6.</text>
</comment>
<dbReference type="EMBL" id="AACGFG010000002">
    <property type="protein sequence ID" value="EAK4357594.1"/>
    <property type="molecule type" value="Genomic_DNA"/>
</dbReference>
<dbReference type="GO" id="GO:0070402">
    <property type="term" value="F:NADPH binding"/>
    <property type="evidence" value="ECO:0007669"/>
    <property type="project" value="InterPro"/>
</dbReference>
<evidence type="ECO:0000313" key="16">
    <source>
        <dbReference type="Proteomes" id="UP000411403"/>
    </source>
</evidence>
<feature type="binding site" evidence="9">
    <location>
        <position position="112"/>
    </location>
    <ligand>
        <name>1-deoxy-D-xylulose 5-phosphate</name>
        <dbReference type="ChEBI" id="CHEBI:57792"/>
    </ligand>
</feature>
<sequence length="358" mass="39898">MIVFGSTGSIGLNALKLATLKNIKISALACGENISLLNEQIEQFKPQFVAIKNSKDKHLVKHDKVFVGQEGLEEILSLCEDDLLLNAIVGFAGLKSTLKAKELGKKIALANKESLVVAGKFLKGAKFLPVDSEHSALKFLLEGKKDIAKLYVTASGGAFYKHKIKDLSHVSVKDALKHPNWNMGSKITIDSATMANKLFEIIEAYHLYNFKNIDALIEPKSLVHAMCEFKNGASTAYFSRADMKLSISEAIFSKHDSKILEPVDFVKLSGLKFYKISTKKYPIFKLKDELLNNPDLGVIINAANEIGVQNFLDHKIQFLDIAHVVFKALDHFGVPKISSIDEVFEYDYKTREYLRGMK</sequence>
<feature type="binding site" evidence="9">
    <location>
        <position position="197"/>
    </location>
    <ligand>
        <name>1-deoxy-D-xylulose 5-phosphate</name>
        <dbReference type="ChEBI" id="CHEBI:57792"/>
    </ligand>
</feature>
<accession>A0A0Q2HB68</accession>
<evidence type="ECO:0000313" key="13">
    <source>
        <dbReference type="EMBL" id="EAK4357594.1"/>
    </source>
</evidence>
<dbReference type="AlphaFoldDB" id="A0A0Q2HB68"/>
<comment type="catalytic activity">
    <reaction evidence="8">
        <text>2-C-methyl-D-erythritol 4-phosphate + NADP(+) = 1-deoxy-D-xylulose 5-phosphate + NADPH + H(+)</text>
        <dbReference type="Rhea" id="RHEA:13717"/>
        <dbReference type="ChEBI" id="CHEBI:15378"/>
        <dbReference type="ChEBI" id="CHEBI:57783"/>
        <dbReference type="ChEBI" id="CHEBI:57792"/>
        <dbReference type="ChEBI" id="CHEBI:58262"/>
        <dbReference type="ChEBI" id="CHEBI:58349"/>
        <dbReference type="EC" id="1.1.1.267"/>
    </reaction>
    <physiologicalReaction direction="right-to-left" evidence="8">
        <dbReference type="Rhea" id="RHEA:13719"/>
    </physiologicalReaction>
</comment>
<comment type="caution">
    <text evidence="9">Lacks conserved residue(s) required for the propagation of feature annotation.</text>
</comment>
<protein>
    <recommendedName>
        <fullName evidence="9">1-deoxy-D-xylulose 5-phosphate reductoisomerase</fullName>
        <shortName evidence="9">DXP reductoisomerase</shortName>
        <ecNumber evidence="9">1.1.1.267</ecNumber>
    </recommendedName>
    <alternativeName>
        <fullName evidence="9">1-deoxyxylulose-5-phosphate reductoisomerase</fullName>
    </alternativeName>
    <alternativeName>
        <fullName evidence="9">2-C-methyl-D-erythritol 4-phosphate synthase</fullName>
    </alternativeName>
</protein>
<feature type="binding site" evidence="9">
    <location>
        <position position="133"/>
    </location>
    <ligand>
        <name>1-deoxy-D-xylulose 5-phosphate</name>
        <dbReference type="ChEBI" id="CHEBI:57792"/>
    </ligand>
</feature>
<dbReference type="GO" id="GO:0030604">
    <property type="term" value="F:1-deoxy-D-xylulose-5-phosphate reductoisomerase activity"/>
    <property type="evidence" value="ECO:0007669"/>
    <property type="project" value="UniProtKB-UniRule"/>
</dbReference>
<name>A0A0Q2HB68_CAMCO</name>
<dbReference type="InterPro" id="IPR036169">
    <property type="entry name" value="DXPR_C_sf"/>
</dbReference>
<dbReference type="Pfam" id="PF02670">
    <property type="entry name" value="DXP_reductoisom"/>
    <property type="match status" value="1"/>
</dbReference>
<feature type="binding site" evidence="9">
    <location>
        <position position="155"/>
    </location>
    <ligand>
        <name>1-deoxy-D-xylulose 5-phosphate</name>
        <dbReference type="ChEBI" id="CHEBI:57792"/>
    </ligand>
</feature>
<dbReference type="GO" id="GO:0016853">
    <property type="term" value="F:isomerase activity"/>
    <property type="evidence" value="ECO:0007669"/>
    <property type="project" value="UniProtKB-KW"/>
</dbReference>
<dbReference type="EMBL" id="AACSIE010000003">
    <property type="protein sequence ID" value="EAL9204240.1"/>
    <property type="molecule type" value="Genomic_DNA"/>
</dbReference>
<dbReference type="KEGG" id="ccoo:ATE51_00872"/>
<keyword evidence="5 9" id="KW-0560">Oxidoreductase</keyword>
<dbReference type="Pfam" id="PF08436">
    <property type="entry name" value="DXP_redisom_C"/>
    <property type="match status" value="1"/>
</dbReference>
<feature type="binding site" evidence="9">
    <location>
        <position position="8"/>
    </location>
    <ligand>
        <name>NADPH</name>
        <dbReference type="ChEBI" id="CHEBI:57783"/>
    </ligand>
</feature>
<dbReference type="Proteomes" id="UP000411403">
    <property type="component" value="Unassembled WGS sequence"/>
</dbReference>
<feature type="binding site" evidence="9">
    <location>
        <position position="200"/>
    </location>
    <ligand>
        <name>1-deoxy-D-xylulose 5-phosphate</name>
        <dbReference type="ChEBI" id="CHEBI:57792"/>
    </ligand>
</feature>
<dbReference type="Gene3D" id="3.40.50.720">
    <property type="entry name" value="NAD(P)-binding Rossmann-like Domain"/>
    <property type="match status" value="1"/>
</dbReference>
<keyword evidence="9" id="KW-0460">Magnesium</keyword>
<feature type="binding site" evidence="9">
    <location>
        <position position="133"/>
    </location>
    <ligand>
        <name>Mn(2+)</name>
        <dbReference type="ChEBI" id="CHEBI:29035"/>
    </ligand>
</feature>
<dbReference type="GO" id="GO:0051484">
    <property type="term" value="P:isopentenyl diphosphate biosynthetic process, methylerythritol 4-phosphate pathway involved in terpenoid biosynthetic process"/>
    <property type="evidence" value="ECO:0007669"/>
    <property type="project" value="TreeGrafter"/>
</dbReference>
<reference evidence="13 15" key="1">
    <citation type="submission" date="2018-06" db="EMBL/GenBank/DDBJ databases">
        <authorList>
            <consortium name="NARMS: The National Antimicrobial Resistance Monitoring System"/>
        </authorList>
    </citation>
    <scope>NUCLEOTIDE SEQUENCE [LARGE SCALE GENOMIC DNA]</scope>
    <source>
        <strain evidence="14 16">CVM N17C171</strain>
        <strain evidence="13 15">FSIS11807978</strain>
    </source>
</reference>
<feature type="binding site" evidence="9">
    <location>
        <position position="184"/>
    </location>
    <ligand>
        <name>NADPH</name>
        <dbReference type="ChEBI" id="CHEBI:57783"/>
    </ligand>
</feature>
<dbReference type="PANTHER" id="PTHR30525">
    <property type="entry name" value="1-DEOXY-D-XYLULOSE 5-PHOSPHATE REDUCTOISOMERASE"/>
    <property type="match status" value="1"/>
</dbReference>
<dbReference type="UniPathway" id="UPA00056">
    <property type="reaction ID" value="UER00092"/>
</dbReference>
<evidence type="ECO:0000313" key="14">
    <source>
        <dbReference type="EMBL" id="EAL9204240.1"/>
    </source>
</evidence>
<evidence type="ECO:0000313" key="15">
    <source>
        <dbReference type="Proteomes" id="UP000365807"/>
    </source>
</evidence>
<comment type="caution">
    <text evidence="13">The sequence shown here is derived from an EMBL/GenBank/DDBJ whole genome shotgun (WGS) entry which is preliminary data.</text>
</comment>
<feature type="domain" description="1-deoxy-D-xylulose 5-phosphate reductoisomerase N-terminal" evidence="10">
    <location>
        <begin position="1"/>
        <end position="119"/>
    </location>
</feature>
<feature type="binding site" evidence="9">
    <location>
        <position position="191"/>
    </location>
    <ligand>
        <name>1-deoxy-D-xylulose 5-phosphate</name>
        <dbReference type="ChEBI" id="CHEBI:57792"/>
    </ligand>
</feature>
<organism evidence="13 15">
    <name type="scientific">Campylobacter coli</name>
    <dbReference type="NCBI Taxonomy" id="195"/>
    <lineage>
        <taxon>Bacteria</taxon>
        <taxon>Pseudomonadati</taxon>
        <taxon>Campylobacterota</taxon>
        <taxon>Epsilonproteobacteria</taxon>
        <taxon>Campylobacterales</taxon>
        <taxon>Campylobacteraceae</taxon>
        <taxon>Campylobacter</taxon>
    </lineage>
</organism>
<comment type="cofactor">
    <cofactor evidence="9">
        <name>Mg(2+)</name>
        <dbReference type="ChEBI" id="CHEBI:18420"/>
    </cofactor>
    <cofactor evidence="9">
        <name>Mn(2+)</name>
        <dbReference type="ChEBI" id="CHEBI:29035"/>
    </cofactor>
</comment>
<dbReference type="NCBIfam" id="TIGR00243">
    <property type="entry name" value="Dxr"/>
    <property type="match status" value="1"/>
</dbReference>
<feature type="binding site" evidence="9">
    <location>
        <position position="31"/>
    </location>
    <ligand>
        <name>NADPH</name>
        <dbReference type="ChEBI" id="CHEBI:57783"/>
    </ligand>
</feature>
<comment type="function">
    <text evidence="9">Catalyzes the NADPH-dependent rearrangement and reduction of 1-deoxy-D-xylulose-5-phosphate (DXP) to 2-C-methyl-D-erythritol 4-phosphate (MEP).</text>
</comment>
<dbReference type="Proteomes" id="UP000365807">
    <property type="component" value="Unassembled WGS sequence"/>
</dbReference>
<feature type="binding site" evidence="9">
    <location>
        <position position="9"/>
    </location>
    <ligand>
        <name>NADPH</name>
        <dbReference type="ChEBI" id="CHEBI:57783"/>
    </ligand>
</feature>
<evidence type="ECO:0000256" key="1">
    <source>
        <dbReference type="ARBA" id="ARBA00005094"/>
    </source>
</evidence>
<evidence type="ECO:0000256" key="8">
    <source>
        <dbReference type="ARBA" id="ARBA00048543"/>
    </source>
</evidence>
<dbReference type="InterPro" id="IPR013644">
    <property type="entry name" value="DXP_reductoisomerase_C"/>
</dbReference>
<dbReference type="InterPro" id="IPR036291">
    <property type="entry name" value="NAD(P)-bd_dom_sf"/>
</dbReference>
<evidence type="ECO:0000256" key="5">
    <source>
        <dbReference type="ARBA" id="ARBA00023002"/>
    </source>
</evidence>
<dbReference type="InterPro" id="IPR013512">
    <property type="entry name" value="DXP_reductoisomerase_N"/>
</dbReference>
<keyword evidence="6 9" id="KW-0464">Manganese</keyword>
<dbReference type="SUPFAM" id="SSF51735">
    <property type="entry name" value="NAD(P)-binding Rossmann-fold domains"/>
    <property type="match status" value="1"/>
</dbReference>
<dbReference type="eggNOG" id="COG0743">
    <property type="taxonomic scope" value="Bacteria"/>
</dbReference>
<dbReference type="SUPFAM" id="SSF69055">
    <property type="entry name" value="1-deoxy-D-xylulose-5-phosphate reductoisomerase, C-terminal domain"/>
    <property type="match status" value="1"/>
</dbReference>
<dbReference type="InterPro" id="IPR003821">
    <property type="entry name" value="DXP_reductoisomerase"/>
</dbReference>
<evidence type="ECO:0000256" key="6">
    <source>
        <dbReference type="ARBA" id="ARBA00023211"/>
    </source>
</evidence>
<feature type="domain" description="DXP reductoisomerase C-terminal" evidence="12">
    <location>
        <begin position="239"/>
        <end position="353"/>
    </location>
</feature>
<feature type="binding site" evidence="9">
    <location>
        <position position="200"/>
    </location>
    <ligand>
        <name>Mn(2+)</name>
        <dbReference type="ChEBI" id="CHEBI:29035"/>
    </ligand>
</feature>
<evidence type="ECO:0000259" key="10">
    <source>
        <dbReference type="Pfam" id="PF02670"/>
    </source>
</evidence>
<feature type="binding site" evidence="9">
    <location>
        <position position="7"/>
    </location>
    <ligand>
        <name>NADPH</name>
        <dbReference type="ChEBI" id="CHEBI:57783"/>
    </ligand>
</feature>
<evidence type="ECO:0000256" key="7">
    <source>
        <dbReference type="ARBA" id="ARBA00023229"/>
    </source>
</evidence>
<dbReference type="PANTHER" id="PTHR30525:SF0">
    <property type="entry name" value="1-DEOXY-D-XYLULOSE 5-PHOSPHATE REDUCTOISOMERASE, CHLOROPLASTIC"/>
    <property type="match status" value="1"/>
</dbReference>
<dbReference type="EC" id="1.1.1.267" evidence="9"/>
<evidence type="ECO:0000256" key="2">
    <source>
        <dbReference type="ARBA" id="ARBA00006825"/>
    </source>
</evidence>
<dbReference type="PIRSF" id="PIRSF006205">
    <property type="entry name" value="Dxp_reductismrs"/>
    <property type="match status" value="1"/>
</dbReference>
<keyword evidence="7 9" id="KW-0414">Isoprene biosynthesis</keyword>
<evidence type="ECO:0000256" key="4">
    <source>
        <dbReference type="ARBA" id="ARBA00022857"/>
    </source>
</evidence>
<dbReference type="Gene3D" id="1.10.1740.10">
    <property type="match status" value="1"/>
</dbReference>
<dbReference type="RefSeq" id="WP_002777756.1">
    <property type="nucleotide sequence ID" value="NZ_AANORL020000008.1"/>
</dbReference>
<dbReference type="InterPro" id="IPR026877">
    <property type="entry name" value="DXPR_C"/>
</dbReference>